<dbReference type="CDD" id="cd15039">
    <property type="entry name" value="7tmB3_Methuselah-like"/>
    <property type="match status" value="1"/>
</dbReference>
<sequence length="1083" mass="124241">MYVSACGKQLCDQSKISHGYQLLYNTSVNLGVCPSCKCDLDCVTRGDCCPDLFLSLHLSCTETKLLHKKYNKPDAPLFIMVGKCNSTESDRTRQCESTFSPREHLENGPVTSRKTGLTYRNKHCSKCFNESITDLIPWRLEIDCSNFADFNFVSSYSEIISLATEQECNIFYIASDNIRQPRNCSTVNDREAPGFVNTCNITGTWRNYDSSLEYACHHYDNRYKFFRNIFCFMCNPPEPTALISECNVTGYWDSYRVGLLEACLRTPKSGITTPFKNYYCYLCNRNSTIGSSNYLDAKMNISEMMSPIINDRYFKLEFHIEALDIRFIKEKIINDIHIQDEFEEEKSRKFTMNTKTEEQSEKNIKLYNTLNLTKIHRKYYAMMGTGYLCDSQSTQKSMNACDCDDNCYFKSKPCCIDKMFERSTACTDIELSSTGDRFLVYNKCKNTSNIEINRLCQSSFERSLYSSLPIGVSMRNFSVHYKNVFCMLCNEDISPYELQKSIMYWSVAVFCDEYISPTYHVSFQDYITHAIRRKCRYSMKPKKQGTKCSTYLSYDKCNITGYWINNDPDIRFACAVLNLPRIWFNGENPFCRMCNPSNRNNVIHTTCNETQLQNVYTPTDIEKCRELPSIQALAPYKNYFCHVCITGTGKTFKWLQSPPVTPPITEPTDIKGPLPKSFREIFALEVFDDLQDNKMEKICNKTQIFDELKNECRDIHCYPGKFLTNNGCVPLLPFTSNLGYILLLTLRGRTKRLNSAETCGYENVRTFTNANWYTYSEVSGLLVCEQVEIDDSEFQIDKDNKTLTLNISGSMKHYGNEYLLMSDKKARLCLKDYKDIFASQPDFENPEITLLAEFGCLSVCSFHMFRVFRSKILLYSSGQSSGYNKVLVSYVLYSYGLPVLMVSINMMTTFLHDGSFGYGGRMCFLNRPTAIIVTFIIPITLVCLTNIYFFIVTSVKIVSTPKMKREEQNSTLNRVHFSVYIKLFTITGITWIFQIIDALFPASAISSVVSMLNALQGVFIFISFICNRRVLQLFRKAIPPSSSSSTSNTTRGNIIDTTTTSLIDASKTEVDVHVKTEALMSAK</sequence>
<dbReference type="Gene3D" id="1.20.1070.10">
    <property type="entry name" value="Rhodopsin 7-helix transmembrane proteins"/>
    <property type="match status" value="1"/>
</dbReference>
<evidence type="ECO:0000313" key="6">
    <source>
        <dbReference type="EMBL" id="VDI05861.1"/>
    </source>
</evidence>
<evidence type="ECO:0000256" key="5">
    <source>
        <dbReference type="SAM" id="Phobius"/>
    </source>
</evidence>
<protein>
    <recommendedName>
        <fullName evidence="8">G-protein coupled receptors family 2 profile 2 domain-containing protein</fullName>
    </recommendedName>
</protein>
<keyword evidence="7" id="KW-1185">Reference proteome</keyword>
<feature type="transmembrane region" description="Helical" evidence="5">
    <location>
        <begin position="886"/>
        <end position="911"/>
    </location>
</feature>
<comment type="subcellular location">
    <subcellularLocation>
        <location evidence="1">Membrane</location>
        <topology evidence="1">Multi-pass membrane protein</topology>
    </subcellularLocation>
</comment>
<dbReference type="OrthoDB" id="10051649at2759"/>
<dbReference type="AlphaFoldDB" id="A0A8B6CL40"/>
<keyword evidence="3 5" id="KW-1133">Transmembrane helix</keyword>
<name>A0A8B6CL40_MYTGA</name>
<comment type="caution">
    <text evidence="6">The sequence shown here is derived from an EMBL/GenBank/DDBJ whole genome shotgun (WGS) entry which is preliminary data.</text>
</comment>
<dbReference type="Proteomes" id="UP000596742">
    <property type="component" value="Unassembled WGS sequence"/>
</dbReference>
<reference evidence="6" key="1">
    <citation type="submission" date="2018-11" db="EMBL/GenBank/DDBJ databases">
        <authorList>
            <person name="Alioto T."/>
            <person name="Alioto T."/>
        </authorList>
    </citation>
    <scope>NUCLEOTIDE SEQUENCE</scope>
</reference>
<dbReference type="GO" id="GO:0016020">
    <property type="term" value="C:membrane"/>
    <property type="evidence" value="ECO:0007669"/>
    <property type="project" value="UniProtKB-SubCell"/>
</dbReference>
<feature type="transmembrane region" description="Helical" evidence="5">
    <location>
        <begin position="931"/>
        <end position="958"/>
    </location>
</feature>
<evidence type="ECO:0000256" key="2">
    <source>
        <dbReference type="ARBA" id="ARBA00022692"/>
    </source>
</evidence>
<evidence type="ECO:0000256" key="3">
    <source>
        <dbReference type="ARBA" id="ARBA00022989"/>
    </source>
</evidence>
<proteinExistence type="predicted"/>
<dbReference type="InterPro" id="IPR000832">
    <property type="entry name" value="GPCR_2_secretin-like"/>
</dbReference>
<dbReference type="GO" id="GO:0004930">
    <property type="term" value="F:G protein-coupled receptor activity"/>
    <property type="evidence" value="ECO:0007669"/>
    <property type="project" value="InterPro"/>
</dbReference>
<dbReference type="InterPro" id="IPR053231">
    <property type="entry name" value="GPCR_LN-TM7"/>
</dbReference>
<feature type="transmembrane region" description="Helical" evidence="5">
    <location>
        <begin position="979"/>
        <end position="996"/>
    </location>
</feature>
<accession>A0A8B6CL40</accession>
<keyword evidence="4 5" id="KW-0472">Membrane</keyword>
<feature type="transmembrane region" description="Helical" evidence="5">
    <location>
        <begin position="1002"/>
        <end position="1026"/>
    </location>
</feature>
<evidence type="ECO:0008006" key="8">
    <source>
        <dbReference type="Google" id="ProtNLM"/>
    </source>
</evidence>
<evidence type="ECO:0000256" key="1">
    <source>
        <dbReference type="ARBA" id="ARBA00004141"/>
    </source>
</evidence>
<dbReference type="PANTHER" id="PTHR45902">
    <property type="entry name" value="LATROPHILIN RECEPTOR-LIKE PROTEIN A"/>
    <property type="match status" value="1"/>
</dbReference>
<evidence type="ECO:0000256" key="4">
    <source>
        <dbReference type="ARBA" id="ARBA00023136"/>
    </source>
</evidence>
<keyword evidence="2 5" id="KW-0812">Transmembrane</keyword>
<dbReference type="EMBL" id="UYJE01001863">
    <property type="protein sequence ID" value="VDI05861.1"/>
    <property type="molecule type" value="Genomic_DNA"/>
</dbReference>
<dbReference type="Pfam" id="PF00002">
    <property type="entry name" value="7tm_2"/>
    <property type="match status" value="1"/>
</dbReference>
<evidence type="ECO:0000313" key="7">
    <source>
        <dbReference type="Proteomes" id="UP000596742"/>
    </source>
</evidence>
<dbReference type="PANTHER" id="PTHR45902:SF1">
    <property type="entry name" value="LATROPHILIN RECEPTOR-LIKE PROTEIN A"/>
    <property type="match status" value="1"/>
</dbReference>
<gene>
    <name evidence="6" type="ORF">MGAL_10B091166</name>
</gene>
<organism evidence="6 7">
    <name type="scientific">Mytilus galloprovincialis</name>
    <name type="common">Mediterranean mussel</name>
    <dbReference type="NCBI Taxonomy" id="29158"/>
    <lineage>
        <taxon>Eukaryota</taxon>
        <taxon>Metazoa</taxon>
        <taxon>Spiralia</taxon>
        <taxon>Lophotrochozoa</taxon>
        <taxon>Mollusca</taxon>
        <taxon>Bivalvia</taxon>
        <taxon>Autobranchia</taxon>
        <taxon>Pteriomorphia</taxon>
        <taxon>Mytilida</taxon>
        <taxon>Mytiloidea</taxon>
        <taxon>Mytilidae</taxon>
        <taxon>Mytilinae</taxon>
        <taxon>Mytilus</taxon>
    </lineage>
</organism>